<feature type="region of interest" description="Disordered" evidence="17">
    <location>
        <begin position="225"/>
        <end position="303"/>
    </location>
</feature>
<keyword evidence="9" id="KW-0809">Transit peptide</keyword>
<dbReference type="Pfam" id="PF00344">
    <property type="entry name" value="SecY"/>
    <property type="match status" value="1"/>
</dbReference>
<evidence type="ECO:0000256" key="1">
    <source>
        <dbReference type="ARBA" id="ARBA00004141"/>
    </source>
</evidence>
<evidence type="ECO:0000256" key="4">
    <source>
        <dbReference type="ARBA" id="ARBA00022448"/>
    </source>
</evidence>
<keyword evidence="4 15" id="KW-0813">Transport</keyword>
<dbReference type="HAMAP" id="MF_01465">
    <property type="entry name" value="SecY"/>
    <property type="match status" value="1"/>
</dbReference>
<evidence type="ECO:0000256" key="12">
    <source>
        <dbReference type="ARBA" id="ARBA00023078"/>
    </source>
</evidence>
<comment type="caution">
    <text evidence="19">The sequence shown here is derived from an EMBL/GenBank/DDBJ whole genome shotgun (WGS) entry which is preliminary data.</text>
</comment>
<keyword evidence="13 18" id="KW-0472">Membrane</keyword>
<comment type="subcellular location">
    <subcellularLocation>
        <location evidence="1 15">Membrane</location>
        <topology evidence="1 15">Multi-pass membrane protein</topology>
    </subcellularLocation>
    <subcellularLocation>
        <location evidence="2">Plastid</location>
        <location evidence="2">Chloroplast thylakoid membrane</location>
    </subcellularLocation>
</comment>
<evidence type="ECO:0000256" key="7">
    <source>
        <dbReference type="ARBA" id="ARBA00022692"/>
    </source>
</evidence>
<evidence type="ECO:0000313" key="20">
    <source>
        <dbReference type="Proteomes" id="UP000265515"/>
    </source>
</evidence>
<name>A0A388L3B8_CHABU</name>
<accession>A0A388L3B8</accession>
<dbReference type="STRING" id="69332.A0A388L3B8"/>
<dbReference type="Gene3D" id="1.10.3370.10">
    <property type="entry name" value="SecY subunit domain"/>
    <property type="match status" value="1"/>
</dbReference>
<evidence type="ECO:0000256" key="8">
    <source>
        <dbReference type="ARBA" id="ARBA00022927"/>
    </source>
</evidence>
<dbReference type="FunFam" id="1.10.3370.10:FF:000003">
    <property type="entry name" value="Preprotein translocase subunit SECY, chloroplastic"/>
    <property type="match status" value="1"/>
</dbReference>
<dbReference type="GO" id="GO:0009535">
    <property type="term" value="C:chloroplast thylakoid membrane"/>
    <property type="evidence" value="ECO:0007669"/>
    <property type="project" value="UniProtKB-SubCell"/>
</dbReference>
<evidence type="ECO:0000313" key="19">
    <source>
        <dbReference type="EMBL" id="GBG76790.1"/>
    </source>
</evidence>
<dbReference type="PANTHER" id="PTHR10906">
    <property type="entry name" value="SECY/SEC61-ALPHA FAMILY MEMBER"/>
    <property type="match status" value="1"/>
</dbReference>
<organism evidence="19 20">
    <name type="scientific">Chara braunii</name>
    <name type="common">Braun's stonewort</name>
    <dbReference type="NCBI Taxonomy" id="69332"/>
    <lineage>
        <taxon>Eukaryota</taxon>
        <taxon>Viridiplantae</taxon>
        <taxon>Streptophyta</taxon>
        <taxon>Charophyceae</taxon>
        <taxon>Charales</taxon>
        <taxon>Characeae</taxon>
        <taxon>Chara</taxon>
    </lineage>
</organism>
<feature type="compositionally biased region" description="Low complexity" evidence="17">
    <location>
        <begin position="280"/>
        <end position="303"/>
    </location>
</feature>
<comment type="similarity">
    <text evidence="3 16">Belongs to the SecY/SEC61-alpha family.</text>
</comment>
<dbReference type="PRINTS" id="PR00303">
    <property type="entry name" value="SECYTRNLCASE"/>
</dbReference>
<evidence type="ECO:0000256" key="18">
    <source>
        <dbReference type="SAM" id="Phobius"/>
    </source>
</evidence>
<dbReference type="InterPro" id="IPR023201">
    <property type="entry name" value="SecY_dom_sf"/>
</dbReference>
<evidence type="ECO:0000256" key="3">
    <source>
        <dbReference type="ARBA" id="ARBA00005751"/>
    </source>
</evidence>
<dbReference type="NCBIfam" id="TIGR00967">
    <property type="entry name" value="3a0501s007"/>
    <property type="match status" value="1"/>
</dbReference>
<feature type="transmembrane region" description="Helical" evidence="18">
    <location>
        <begin position="370"/>
        <end position="394"/>
    </location>
</feature>
<evidence type="ECO:0000256" key="9">
    <source>
        <dbReference type="ARBA" id="ARBA00022946"/>
    </source>
</evidence>
<keyword evidence="10 18" id="KW-1133">Transmembrane helix</keyword>
<evidence type="ECO:0000256" key="6">
    <source>
        <dbReference type="ARBA" id="ARBA00022640"/>
    </source>
</evidence>
<feature type="transmembrane region" description="Helical" evidence="18">
    <location>
        <begin position="446"/>
        <end position="465"/>
    </location>
</feature>
<dbReference type="PROSITE" id="PS00755">
    <property type="entry name" value="SECY_1"/>
    <property type="match status" value="1"/>
</dbReference>
<dbReference type="Proteomes" id="UP000265515">
    <property type="component" value="Unassembled WGS sequence"/>
</dbReference>
<sequence>MASTWQSIAPLSRGVPGTACSRRRGDHIFPAECAHVAGGPPQTAATSSGWQAGGVSRVPVRPNHATWQQSGLSRRCHVSQGEKQTISAAAARGGGARNDGVGARGRVRLSAKAKTHRFWRGPSRVAADAMPRRRAAKLTVADVSTRGFSDGHVCNLCNGCGSPWGGRSPIFAGRTVRFPTHEGLPSHTRHPPPPPHHHHHHRVIRRHATLRPNWVFDPLHHLSTRRYGSRKPSSSPPPRGSDNFSPSLTVLSLIGGTRGPQKPGPSTQAQPTPPIPSSTPPSSSSSSSSSSRGSSSSILGSDDSSPSLGDLFRGKLPSKLGILLLFVALSRLGVYVPLPGVDIKAFSSQLDQSGILGTLDTLSGGGIGRLGVFSLGIVPFINSSIVFQLVASLFPKLQDLQKKEGEAGRRKFLQYTRYGALAFAFAQAFGQCLFIRPYVYHFDLEWFVSSTFTLTAGSMIVMWIGEQISELKIGNGTSILIFCNILSYLPASVGRTVQQAINDNNYLGLAAIVGGFLGLVFGIVYVQEAERKIPMNYASRFRADNRGLGRSSYLPFKVNSSGVMPVIFSSSLLAAPATIARFSGVGFLRSLAIALNPTGPIYLPTNVVLIAFFNYFYTFLQLDPKDVSEQLKRQGASIPSVRPGRATANYITGVLTRMSILGSVFLGSLALAPALVEGVTHLTTFRGFAGTSILILVGCATDTARKVEAELVSQKYLTNIGEDMSK</sequence>
<reference evidence="19 20" key="1">
    <citation type="journal article" date="2018" name="Cell">
        <title>The Chara Genome: Secondary Complexity and Implications for Plant Terrestrialization.</title>
        <authorList>
            <person name="Nishiyama T."/>
            <person name="Sakayama H."/>
            <person name="Vries J.D."/>
            <person name="Buschmann H."/>
            <person name="Saint-Marcoux D."/>
            <person name="Ullrich K.K."/>
            <person name="Haas F.B."/>
            <person name="Vanderstraeten L."/>
            <person name="Becker D."/>
            <person name="Lang D."/>
            <person name="Vosolsobe S."/>
            <person name="Rombauts S."/>
            <person name="Wilhelmsson P.K.I."/>
            <person name="Janitza P."/>
            <person name="Kern R."/>
            <person name="Heyl A."/>
            <person name="Rumpler F."/>
            <person name="Villalobos L.I.A.C."/>
            <person name="Clay J.M."/>
            <person name="Skokan R."/>
            <person name="Toyoda A."/>
            <person name="Suzuki Y."/>
            <person name="Kagoshima H."/>
            <person name="Schijlen E."/>
            <person name="Tajeshwar N."/>
            <person name="Catarino B."/>
            <person name="Hetherington A.J."/>
            <person name="Saltykova A."/>
            <person name="Bonnot C."/>
            <person name="Breuninger H."/>
            <person name="Symeonidi A."/>
            <person name="Radhakrishnan G.V."/>
            <person name="Van Nieuwerburgh F."/>
            <person name="Deforce D."/>
            <person name="Chang C."/>
            <person name="Karol K.G."/>
            <person name="Hedrich R."/>
            <person name="Ulvskov P."/>
            <person name="Glockner G."/>
            <person name="Delwiche C.F."/>
            <person name="Petrasek J."/>
            <person name="Van de Peer Y."/>
            <person name="Friml J."/>
            <person name="Beilby M."/>
            <person name="Dolan L."/>
            <person name="Kohara Y."/>
            <person name="Sugano S."/>
            <person name="Fujiyama A."/>
            <person name="Delaux P.-M."/>
            <person name="Quint M."/>
            <person name="TheiBen G."/>
            <person name="Hagemann M."/>
            <person name="Harholt J."/>
            <person name="Dunand C."/>
            <person name="Zachgo S."/>
            <person name="Langdale J."/>
            <person name="Maumus F."/>
            <person name="Straeten D.V.D."/>
            <person name="Gould S.B."/>
            <person name="Rensing S.A."/>
        </authorList>
    </citation>
    <scope>NUCLEOTIDE SEQUENCE [LARGE SCALE GENOMIC DNA]</scope>
    <source>
        <strain evidence="19 20">S276</strain>
    </source>
</reference>
<dbReference type="Gramene" id="GBG76790">
    <property type="protein sequence ID" value="GBG76790"/>
    <property type="gene ID" value="CBR_g23006"/>
</dbReference>
<feature type="transmembrane region" description="Helical" evidence="18">
    <location>
        <begin position="506"/>
        <end position="526"/>
    </location>
</feature>
<keyword evidence="11 15" id="KW-0811">Translocation</keyword>
<dbReference type="EMBL" id="BFEA01000253">
    <property type="protein sequence ID" value="GBG76790.1"/>
    <property type="molecule type" value="Genomic_DNA"/>
</dbReference>
<evidence type="ECO:0000256" key="5">
    <source>
        <dbReference type="ARBA" id="ARBA00022528"/>
    </source>
</evidence>
<dbReference type="InterPro" id="IPR030659">
    <property type="entry name" value="SecY_CS"/>
</dbReference>
<keyword evidence="5" id="KW-0150">Chloroplast</keyword>
<feature type="transmembrane region" description="Helical" evidence="18">
    <location>
        <begin position="562"/>
        <end position="581"/>
    </location>
</feature>
<dbReference type="OrthoDB" id="361383at2759"/>
<dbReference type="InterPro" id="IPR026593">
    <property type="entry name" value="SecY"/>
</dbReference>
<evidence type="ECO:0000256" key="17">
    <source>
        <dbReference type="SAM" id="MobiDB-lite"/>
    </source>
</evidence>
<keyword evidence="20" id="KW-1185">Reference proteome</keyword>
<evidence type="ECO:0000256" key="15">
    <source>
        <dbReference type="RuleBase" id="RU003484"/>
    </source>
</evidence>
<dbReference type="PROSITE" id="PS00756">
    <property type="entry name" value="SECY_2"/>
    <property type="match status" value="1"/>
</dbReference>
<keyword evidence="7 15" id="KW-0812">Transmembrane</keyword>
<evidence type="ECO:0000256" key="16">
    <source>
        <dbReference type="RuleBase" id="RU004349"/>
    </source>
</evidence>
<feature type="transmembrane region" description="Helical" evidence="18">
    <location>
        <begin position="601"/>
        <end position="620"/>
    </location>
</feature>
<feature type="region of interest" description="Disordered" evidence="17">
    <location>
        <begin position="179"/>
        <end position="204"/>
    </location>
</feature>
<protein>
    <recommendedName>
        <fullName evidence="14">CpSecY</fullName>
    </recommendedName>
</protein>
<evidence type="ECO:0000256" key="14">
    <source>
        <dbReference type="ARBA" id="ARBA00031059"/>
    </source>
</evidence>
<dbReference type="GO" id="GO:0015031">
    <property type="term" value="P:protein transport"/>
    <property type="evidence" value="ECO:0007669"/>
    <property type="project" value="UniProtKB-KW"/>
</dbReference>
<feature type="compositionally biased region" description="Basic residues" evidence="17">
    <location>
        <begin position="187"/>
        <end position="204"/>
    </location>
</feature>
<evidence type="ECO:0000256" key="10">
    <source>
        <dbReference type="ARBA" id="ARBA00022989"/>
    </source>
</evidence>
<dbReference type="SUPFAM" id="SSF103491">
    <property type="entry name" value="Preprotein translocase SecY subunit"/>
    <property type="match status" value="1"/>
</dbReference>
<proteinExistence type="inferred from homology"/>
<keyword evidence="12" id="KW-0793">Thylakoid</keyword>
<keyword evidence="8 15" id="KW-0653">Protein transport</keyword>
<keyword evidence="6" id="KW-0934">Plastid</keyword>
<dbReference type="AlphaFoldDB" id="A0A388L3B8"/>
<feature type="transmembrane region" description="Helical" evidence="18">
    <location>
        <begin position="415"/>
        <end position="440"/>
    </location>
</feature>
<evidence type="ECO:0000256" key="2">
    <source>
        <dbReference type="ARBA" id="ARBA00004334"/>
    </source>
</evidence>
<gene>
    <name evidence="19" type="ORF">CBR_g23006</name>
</gene>
<evidence type="ECO:0000256" key="11">
    <source>
        <dbReference type="ARBA" id="ARBA00023010"/>
    </source>
</evidence>
<evidence type="ECO:0000256" key="13">
    <source>
        <dbReference type="ARBA" id="ARBA00023136"/>
    </source>
</evidence>
<dbReference type="InterPro" id="IPR002208">
    <property type="entry name" value="SecY/SEC61-alpha"/>
</dbReference>